<organism evidence="5 6">
    <name type="scientific">Actinia tenebrosa</name>
    <name type="common">Australian red waratah sea anemone</name>
    <dbReference type="NCBI Taxonomy" id="6105"/>
    <lineage>
        <taxon>Eukaryota</taxon>
        <taxon>Metazoa</taxon>
        <taxon>Cnidaria</taxon>
        <taxon>Anthozoa</taxon>
        <taxon>Hexacorallia</taxon>
        <taxon>Actiniaria</taxon>
        <taxon>Actiniidae</taxon>
        <taxon>Actinia</taxon>
    </lineage>
</organism>
<evidence type="ECO:0000259" key="3">
    <source>
        <dbReference type="PROSITE" id="PS50835"/>
    </source>
</evidence>
<dbReference type="SMART" id="SM00060">
    <property type="entry name" value="FN3"/>
    <property type="match status" value="1"/>
</dbReference>
<gene>
    <name evidence="6" type="primary">LOC116289505</name>
</gene>
<dbReference type="InterPro" id="IPR036179">
    <property type="entry name" value="Ig-like_dom_sf"/>
</dbReference>
<reference evidence="6" key="1">
    <citation type="submission" date="2025-08" db="UniProtKB">
        <authorList>
            <consortium name="RefSeq"/>
        </authorList>
    </citation>
    <scope>IDENTIFICATION</scope>
    <source>
        <tissue evidence="6">Tentacle</tissue>
    </source>
</reference>
<dbReference type="KEGG" id="aten:116289505"/>
<dbReference type="Gene3D" id="2.60.40.10">
    <property type="entry name" value="Immunoglobulins"/>
    <property type="match status" value="2"/>
</dbReference>
<keyword evidence="5" id="KW-1185">Reference proteome</keyword>
<dbReference type="SUPFAM" id="SSF48726">
    <property type="entry name" value="Immunoglobulin"/>
    <property type="match status" value="1"/>
</dbReference>
<name>A0A6P8H9T9_ACTTE</name>
<keyword evidence="2" id="KW-1133">Transmembrane helix</keyword>
<dbReference type="OrthoDB" id="2152335at2759"/>
<keyword evidence="2" id="KW-0812">Transmembrane</keyword>
<feature type="transmembrane region" description="Helical" evidence="2">
    <location>
        <begin position="186"/>
        <end position="209"/>
    </location>
</feature>
<dbReference type="SUPFAM" id="SSF49265">
    <property type="entry name" value="Fibronectin type III"/>
    <property type="match status" value="1"/>
</dbReference>
<evidence type="ECO:0000256" key="2">
    <source>
        <dbReference type="SAM" id="Phobius"/>
    </source>
</evidence>
<evidence type="ECO:0000256" key="1">
    <source>
        <dbReference type="ARBA" id="ARBA00022737"/>
    </source>
</evidence>
<dbReference type="SMART" id="SM00408">
    <property type="entry name" value="IGc2"/>
    <property type="match status" value="1"/>
</dbReference>
<sequence>MRCSAAADPMPYITWVRIIKNPKIISEGVGEAFLRFINITRHQRGTYECQATNNPNEDPVTTRTEISVKYPVEPANVFVSDIKATSAVIKLHSPVDAGGSPVIEYKVQINTIPPREVITETTYCVTKDLNENTTYDVKVYARNAVGYGKAVCTEFTTKKPKMKAVKKMVLNKDDTDDIVRVQVASIYAGVIGVIIWIVLISMAILVVFVKKIWVKKGKEQRKRPGEIVYAELDELKVKEDASNLVQNNLPPIHHKTQYADINHCAISAATATAVAV</sequence>
<feature type="domain" description="Fibronectin type-III" evidence="4">
    <location>
        <begin position="73"/>
        <end position="161"/>
    </location>
</feature>
<dbReference type="Proteomes" id="UP000515163">
    <property type="component" value="Unplaced"/>
</dbReference>
<dbReference type="AlphaFoldDB" id="A0A6P8H9T9"/>
<evidence type="ECO:0000259" key="4">
    <source>
        <dbReference type="PROSITE" id="PS50853"/>
    </source>
</evidence>
<proteinExistence type="predicted"/>
<dbReference type="CDD" id="cd00063">
    <property type="entry name" value="FN3"/>
    <property type="match status" value="1"/>
</dbReference>
<dbReference type="InParanoid" id="A0A6P8H9T9"/>
<dbReference type="PANTHER" id="PTHR13817">
    <property type="entry name" value="TITIN"/>
    <property type="match status" value="1"/>
</dbReference>
<dbReference type="PROSITE" id="PS50835">
    <property type="entry name" value="IG_LIKE"/>
    <property type="match status" value="1"/>
</dbReference>
<dbReference type="RefSeq" id="XP_031552311.1">
    <property type="nucleotide sequence ID" value="XM_031696451.1"/>
</dbReference>
<dbReference type="PANTHER" id="PTHR13817:SF73">
    <property type="entry name" value="FIBRONECTIN TYPE-III DOMAIN-CONTAINING PROTEIN"/>
    <property type="match status" value="1"/>
</dbReference>
<dbReference type="InterPro" id="IPR003598">
    <property type="entry name" value="Ig_sub2"/>
</dbReference>
<dbReference type="InterPro" id="IPR050964">
    <property type="entry name" value="Striated_Muscle_Regulatory"/>
</dbReference>
<dbReference type="InterPro" id="IPR036116">
    <property type="entry name" value="FN3_sf"/>
</dbReference>
<dbReference type="CDD" id="cd00096">
    <property type="entry name" value="Ig"/>
    <property type="match status" value="1"/>
</dbReference>
<evidence type="ECO:0000313" key="5">
    <source>
        <dbReference type="Proteomes" id="UP000515163"/>
    </source>
</evidence>
<dbReference type="InterPro" id="IPR003961">
    <property type="entry name" value="FN3_dom"/>
</dbReference>
<evidence type="ECO:0000313" key="6">
    <source>
        <dbReference type="RefSeq" id="XP_031552311.1"/>
    </source>
</evidence>
<dbReference type="GeneID" id="116289505"/>
<protein>
    <submittedName>
        <fullName evidence="6">Protein turtle homolog B-like</fullName>
    </submittedName>
</protein>
<accession>A0A6P8H9T9</accession>
<dbReference type="PROSITE" id="PS50853">
    <property type="entry name" value="FN3"/>
    <property type="match status" value="1"/>
</dbReference>
<feature type="domain" description="Ig-like" evidence="3">
    <location>
        <begin position="1"/>
        <end position="67"/>
    </location>
</feature>
<dbReference type="InterPro" id="IPR007110">
    <property type="entry name" value="Ig-like_dom"/>
</dbReference>
<dbReference type="InterPro" id="IPR013783">
    <property type="entry name" value="Ig-like_fold"/>
</dbReference>
<keyword evidence="2" id="KW-0472">Membrane</keyword>
<dbReference type="FunCoup" id="A0A6P8H9T9">
    <property type="interactions" value="472"/>
</dbReference>
<dbReference type="Pfam" id="PF00041">
    <property type="entry name" value="fn3"/>
    <property type="match status" value="1"/>
</dbReference>
<keyword evidence="1" id="KW-0677">Repeat</keyword>